<feature type="transmembrane region" description="Helical" evidence="1">
    <location>
        <begin position="49"/>
        <end position="67"/>
    </location>
</feature>
<feature type="transmembrane region" description="Helical" evidence="1">
    <location>
        <begin position="99"/>
        <end position="122"/>
    </location>
</feature>
<keyword evidence="1" id="KW-0472">Membrane</keyword>
<gene>
    <name evidence="2" type="ORF">JTJ23_09515</name>
</gene>
<name>A0A938Z7P4_9FIRM</name>
<dbReference type="AlphaFoldDB" id="A0A938Z7P4"/>
<organism evidence="2 3">
    <name type="scientific">Fusicatenibacter saccharivorans</name>
    <dbReference type="NCBI Taxonomy" id="1150298"/>
    <lineage>
        <taxon>Bacteria</taxon>
        <taxon>Bacillati</taxon>
        <taxon>Bacillota</taxon>
        <taxon>Clostridia</taxon>
        <taxon>Lachnospirales</taxon>
        <taxon>Lachnospiraceae</taxon>
        <taxon>Fusicatenibacter</taxon>
    </lineage>
</organism>
<reference evidence="2" key="1">
    <citation type="submission" date="2021-02" db="EMBL/GenBank/DDBJ databases">
        <title>Metagenome-assembled genomes from human diarrheal sample B26.</title>
        <authorList>
            <person name="Ateba T.P."/>
            <person name="Alayande K.A."/>
            <person name="Mwanza M."/>
        </authorList>
    </citation>
    <scope>NUCLEOTIDE SEQUENCE</scope>
    <source>
        <strain evidence="2">06WH</strain>
    </source>
</reference>
<comment type="caution">
    <text evidence="2">The sequence shown here is derived from an EMBL/GenBank/DDBJ whole genome shotgun (WGS) entry which is preliminary data.</text>
</comment>
<keyword evidence="1" id="KW-1133">Transmembrane helix</keyword>
<dbReference type="RefSeq" id="WP_118700624.1">
    <property type="nucleotide sequence ID" value="NZ_JBDGCG010000010.1"/>
</dbReference>
<evidence type="ECO:0000313" key="2">
    <source>
        <dbReference type="EMBL" id="MBN2953817.1"/>
    </source>
</evidence>
<evidence type="ECO:0000313" key="3">
    <source>
        <dbReference type="Proteomes" id="UP000737612"/>
    </source>
</evidence>
<dbReference type="Proteomes" id="UP000737612">
    <property type="component" value="Unassembled WGS sequence"/>
</dbReference>
<feature type="transmembrane region" description="Helical" evidence="1">
    <location>
        <begin position="152"/>
        <end position="170"/>
    </location>
</feature>
<dbReference type="EMBL" id="JAFHBD010000038">
    <property type="protein sequence ID" value="MBN2953817.1"/>
    <property type="molecule type" value="Genomic_DNA"/>
</dbReference>
<feature type="transmembrane region" description="Helical" evidence="1">
    <location>
        <begin position="73"/>
        <end position="92"/>
    </location>
</feature>
<protein>
    <submittedName>
        <fullName evidence="2">Uncharacterized protein</fullName>
    </submittedName>
</protein>
<proteinExistence type="predicted"/>
<evidence type="ECO:0000256" key="1">
    <source>
        <dbReference type="SAM" id="Phobius"/>
    </source>
</evidence>
<keyword evidence="1" id="KW-0812">Transmembrane</keyword>
<sequence>MAWAECCFPVDIDLSIQEKAKICKIFRTNSSAFSAKKLYIIYNITKEKTNMLFIAILILIFLMYRFFTFRAEMVFTMSLIAPIMIVIGACYLPGKYHEAGIFLLVIGAFMLAVVLLICRLTARGVEKGLRLEYYKNLIIYGALKFLQNLSKATIVFSFLAASLGAFSMDYKERLDTKGRKIYVDDNLRDPEGNQYEEVEK</sequence>
<accession>A0A938Z7P4</accession>